<accession>A0A7S4SP61</accession>
<dbReference type="SUPFAM" id="SSF53474">
    <property type="entry name" value="alpha/beta-Hydrolases"/>
    <property type="match status" value="1"/>
</dbReference>
<dbReference type="Gene3D" id="3.40.50.1820">
    <property type="entry name" value="alpha/beta hydrolase"/>
    <property type="match status" value="1"/>
</dbReference>
<gene>
    <name evidence="3" type="ORF">AMON00008_LOCUS53305</name>
</gene>
<sequence length="518" mass="56977">MVMTRLVASMALVLLAACGLAAPTKDVVEHLPGWDAPLLSRTYAGYIHAGEEGGNTMYEHYLFFESEGNPKEDPLIMWTNGGPGASSLLGSFSELGPYYLSDASLQTDAYKATGVPTLFENAYRWTRLGSLLIRNLPPPVGFSYCDPAGPSGGGRSCGSWNDTKTAKHSLRFMQNWMAAFPEYASHDLFLAGESYAGLYVPMLAREILAAGPGGLAKQLKGFAVGDGCLGGTGGGGCTPNNGPYFEVEFFHGHGQFSDRTYAEIQRACPREELISGVKTPDCKVALDRMDEEKGYSFGYNLYDECYDFALSDARKWHEKRMWWGPPRRATRSGVRAAQPPEDFHMDGAPCGGTVVLLVWVNASAVKKALHVPEDAHFFTQDNGDGFVYNLTEPSLLPWYRTVAEKTSLRILIYNGDADPGLNSLYAQNWTSAVGFPEVESWRPWTRDGKTRMGGFVTRYAHGFDFLTIRGAGHMVPEYKPEAAFVMLKSFLLNTDYPRLHPSSPSLPRKGDRGDEIIV</sequence>
<protein>
    <recommendedName>
        <fullName evidence="2">Carboxypeptidase</fullName>
        <ecNumber evidence="2">3.4.16.-</ecNumber>
    </recommendedName>
</protein>
<evidence type="ECO:0000313" key="3">
    <source>
        <dbReference type="EMBL" id="CAE4651361.1"/>
    </source>
</evidence>
<evidence type="ECO:0000256" key="1">
    <source>
        <dbReference type="ARBA" id="ARBA00009431"/>
    </source>
</evidence>
<dbReference type="PRINTS" id="PR00724">
    <property type="entry name" value="CRBOXYPTASEC"/>
</dbReference>
<proteinExistence type="inferred from homology"/>
<dbReference type="GO" id="GO:0004185">
    <property type="term" value="F:serine-type carboxypeptidase activity"/>
    <property type="evidence" value="ECO:0007669"/>
    <property type="project" value="UniProtKB-UniRule"/>
</dbReference>
<dbReference type="InterPro" id="IPR029058">
    <property type="entry name" value="AB_hydrolase_fold"/>
</dbReference>
<name>A0A7S4SP61_9DINO</name>
<feature type="signal peptide" evidence="2">
    <location>
        <begin position="1"/>
        <end position="21"/>
    </location>
</feature>
<dbReference type="InterPro" id="IPR018202">
    <property type="entry name" value="Ser_caboxypep_ser_AS"/>
</dbReference>
<comment type="similarity">
    <text evidence="1 2">Belongs to the peptidase S10 family.</text>
</comment>
<feature type="chain" id="PRO_5031609140" description="Carboxypeptidase" evidence="2">
    <location>
        <begin position="22"/>
        <end position="518"/>
    </location>
</feature>
<dbReference type="EC" id="3.4.16.-" evidence="2"/>
<dbReference type="Gene3D" id="3.40.50.12670">
    <property type="match status" value="1"/>
</dbReference>
<dbReference type="GO" id="GO:0006508">
    <property type="term" value="P:proteolysis"/>
    <property type="evidence" value="ECO:0007669"/>
    <property type="project" value="UniProtKB-KW"/>
</dbReference>
<dbReference type="InterPro" id="IPR001563">
    <property type="entry name" value="Peptidase_S10"/>
</dbReference>
<dbReference type="PROSITE" id="PS00560">
    <property type="entry name" value="CARBOXYPEPT_SER_HIS"/>
    <property type="match status" value="1"/>
</dbReference>
<dbReference type="EMBL" id="HBNR01075050">
    <property type="protein sequence ID" value="CAE4651361.1"/>
    <property type="molecule type" value="Transcribed_RNA"/>
</dbReference>
<dbReference type="PANTHER" id="PTHR11802:SF201">
    <property type="entry name" value="CARBOXYPEPTIDASE"/>
    <property type="match status" value="1"/>
</dbReference>
<dbReference type="PROSITE" id="PS51257">
    <property type="entry name" value="PROKAR_LIPOPROTEIN"/>
    <property type="match status" value="1"/>
</dbReference>
<keyword evidence="2" id="KW-0645">Protease</keyword>
<dbReference type="PANTHER" id="PTHR11802">
    <property type="entry name" value="SERINE PROTEASE FAMILY S10 SERINE CARBOXYPEPTIDASE"/>
    <property type="match status" value="1"/>
</dbReference>
<dbReference type="PROSITE" id="PS00131">
    <property type="entry name" value="CARBOXYPEPT_SER_SER"/>
    <property type="match status" value="1"/>
</dbReference>
<dbReference type="AlphaFoldDB" id="A0A7S4SP61"/>
<dbReference type="InterPro" id="IPR033124">
    <property type="entry name" value="Ser_caboxypep_his_AS"/>
</dbReference>
<reference evidence="3" key="1">
    <citation type="submission" date="2021-01" db="EMBL/GenBank/DDBJ databases">
        <authorList>
            <person name="Corre E."/>
            <person name="Pelletier E."/>
            <person name="Niang G."/>
            <person name="Scheremetjew M."/>
            <person name="Finn R."/>
            <person name="Kale V."/>
            <person name="Holt S."/>
            <person name="Cochrane G."/>
            <person name="Meng A."/>
            <person name="Brown T."/>
            <person name="Cohen L."/>
        </authorList>
    </citation>
    <scope>NUCLEOTIDE SEQUENCE</scope>
    <source>
        <strain evidence="3">CCMP3105</strain>
    </source>
</reference>
<keyword evidence="2" id="KW-0121">Carboxypeptidase</keyword>
<keyword evidence="2" id="KW-0378">Hydrolase</keyword>
<organism evidence="3">
    <name type="scientific">Alexandrium monilatum</name>
    <dbReference type="NCBI Taxonomy" id="311494"/>
    <lineage>
        <taxon>Eukaryota</taxon>
        <taxon>Sar</taxon>
        <taxon>Alveolata</taxon>
        <taxon>Dinophyceae</taxon>
        <taxon>Gonyaulacales</taxon>
        <taxon>Pyrocystaceae</taxon>
        <taxon>Alexandrium</taxon>
    </lineage>
</organism>
<dbReference type="Pfam" id="PF00450">
    <property type="entry name" value="Peptidase_S10"/>
    <property type="match status" value="1"/>
</dbReference>
<evidence type="ECO:0000256" key="2">
    <source>
        <dbReference type="RuleBase" id="RU361156"/>
    </source>
</evidence>
<keyword evidence="2" id="KW-0732">Signal</keyword>